<proteinExistence type="predicted"/>
<evidence type="ECO:0000313" key="2">
    <source>
        <dbReference type="Proteomes" id="UP000034805"/>
    </source>
</evidence>
<dbReference type="EMBL" id="JARO02007786">
    <property type="protein sequence ID" value="KPP63569.1"/>
    <property type="molecule type" value="Genomic_DNA"/>
</dbReference>
<dbReference type="AlphaFoldDB" id="A0A0N8JXF2"/>
<reference evidence="1 2" key="1">
    <citation type="submission" date="2015-08" db="EMBL/GenBank/DDBJ databases">
        <title>The genome of the Asian arowana (Scleropages formosus).</title>
        <authorList>
            <person name="Tan M.H."/>
            <person name="Gan H.M."/>
            <person name="Croft L.J."/>
            <person name="Austin C.M."/>
        </authorList>
    </citation>
    <scope>NUCLEOTIDE SEQUENCE [LARGE SCALE GENOMIC DNA]</scope>
    <source>
        <strain evidence="1">Aro1</strain>
    </source>
</reference>
<organism evidence="1 2">
    <name type="scientific">Scleropages formosus</name>
    <name type="common">Asian bonytongue</name>
    <name type="synonym">Osteoglossum formosum</name>
    <dbReference type="NCBI Taxonomy" id="113540"/>
    <lineage>
        <taxon>Eukaryota</taxon>
        <taxon>Metazoa</taxon>
        <taxon>Chordata</taxon>
        <taxon>Craniata</taxon>
        <taxon>Vertebrata</taxon>
        <taxon>Euteleostomi</taxon>
        <taxon>Actinopterygii</taxon>
        <taxon>Neopterygii</taxon>
        <taxon>Teleostei</taxon>
        <taxon>Osteoglossocephala</taxon>
        <taxon>Osteoglossomorpha</taxon>
        <taxon>Osteoglossiformes</taxon>
        <taxon>Osteoglossidae</taxon>
        <taxon>Scleropages</taxon>
    </lineage>
</organism>
<name>A0A0N8JXF2_SCLFO</name>
<accession>A0A0N8JXF2</accession>
<evidence type="ECO:0000313" key="1">
    <source>
        <dbReference type="EMBL" id="KPP63569.1"/>
    </source>
</evidence>
<sequence>MMSWLFFNQRDPKDQEGIKVTLENMGSEDRKVTGASLDYKVYLAHLEHLVSKVLQEFLDLKGKEGLLDQLDLQEEKGTLEPQGQWDHRDHVDLLVTLDQK</sequence>
<gene>
    <name evidence="1" type="ORF">Z043_118162</name>
</gene>
<protein>
    <submittedName>
        <fullName evidence="1">Uncharacterized protein</fullName>
    </submittedName>
</protein>
<dbReference type="Proteomes" id="UP000034805">
    <property type="component" value="Unassembled WGS sequence"/>
</dbReference>
<comment type="caution">
    <text evidence="1">The sequence shown here is derived from an EMBL/GenBank/DDBJ whole genome shotgun (WGS) entry which is preliminary data.</text>
</comment>